<evidence type="ECO:0000313" key="5">
    <source>
        <dbReference type="Proteomes" id="UP000230002"/>
    </source>
</evidence>
<feature type="region of interest" description="Disordered" evidence="1">
    <location>
        <begin position="1"/>
        <end position="58"/>
    </location>
</feature>
<accession>A0A2G8S508</accession>
<dbReference type="STRING" id="1077348.A0A2G8S508"/>
<feature type="domain" description="DUF8212" evidence="3">
    <location>
        <begin position="286"/>
        <end position="483"/>
    </location>
</feature>
<reference evidence="4 5" key="1">
    <citation type="journal article" date="2015" name="Sci. Rep.">
        <title>Chromosome-level genome map provides insights into diverse defense mechanisms in the medicinal fungus Ganoderma sinense.</title>
        <authorList>
            <person name="Zhu Y."/>
            <person name="Xu J."/>
            <person name="Sun C."/>
            <person name="Zhou S."/>
            <person name="Xu H."/>
            <person name="Nelson D.R."/>
            <person name="Qian J."/>
            <person name="Song J."/>
            <person name="Luo H."/>
            <person name="Xiang L."/>
            <person name="Li Y."/>
            <person name="Xu Z."/>
            <person name="Ji A."/>
            <person name="Wang L."/>
            <person name="Lu S."/>
            <person name="Hayward A."/>
            <person name="Sun W."/>
            <person name="Li X."/>
            <person name="Schwartz D.C."/>
            <person name="Wang Y."/>
            <person name="Chen S."/>
        </authorList>
    </citation>
    <scope>NUCLEOTIDE SEQUENCE [LARGE SCALE GENOMIC DNA]</scope>
    <source>
        <strain evidence="4 5">ZZ0214-1</strain>
    </source>
</reference>
<organism evidence="4 5">
    <name type="scientific">Ganoderma sinense ZZ0214-1</name>
    <dbReference type="NCBI Taxonomy" id="1077348"/>
    <lineage>
        <taxon>Eukaryota</taxon>
        <taxon>Fungi</taxon>
        <taxon>Dikarya</taxon>
        <taxon>Basidiomycota</taxon>
        <taxon>Agaricomycotina</taxon>
        <taxon>Agaricomycetes</taxon>
        <taxon>Polyporales</taxon>
        <taxon>Polyporaceae</taxon>
        <taxon>Ganoderma</taxon>
    </lineage>
</organism>
<dbReference type="Pfam" id="PF06985">
    <property type="entry name" value="HET"/>
    <property type="match status" value="1"/>
</dbReference>
<protein>
    <submittedName>
        <fullName evidence="4">Uncharacterized protein</fullName>
    </submittedName>
</protein>
<dbReference type="Proteomes" id="UP000230002">
    <property type="component" value="Unassembled WGS sequence"/>
</dbReference>
<dbReference type="AlphaFoldDB" id="A0A2G8S508"/>
<evidence type="ECO:0000313" key="4">
    <source>
        <dbReference type="EMBL" id="PIL28814.1"/>
    </source>
</evidence>
<dbReference type="InterPro" id="IPR010730">
    <property type="entry name" value="HET"/>
</dbReference>
<evidence type="ECO:0000256" key="1">
    <source>
        <dbReference type="SAM" id="MobiDB-lite"/>
    </source>
</evidence>
<feature type="domain" description="Heterokaryon incompatibility" evidence="2">
    <location>
        <begin position="108"/>
        <end position="174"/>
    </location>
</feature>
<comment type="caution">
    <text evidence="4">The sequence shown here is derived from an EMBL/GenBank/DDBJ whole genome shotgun (WGS) entry which is preliminary data.</text>
</comment>
<dbReference type="InterPro" id="IPR058525">
    <property type="entry name" value="DUF8212"/>
</dbReference>
<keyword evidence="5" id="KW-1185">Reference proteome</keyword>
<dbReference type="PANTHER" id="PTHR10622">
    <property type="entry name" value="HET DOMAIN-CONTAINING PROTEIN"/>
    <property type="match status" value="1"/>
</dbReference>
<name>A0A2G8S508_9APHY</name>
<feature type="compositionally biased region" description="Low complexity" evidence="1">
    <location>
        <begin position="29"/>
        <end position="49"/>
    </location>
</feature>
<dbReference type="Pfam" id="PF26640">
    <property type="entry name" value="DUF8212"/>
    <property type="match status" value="1"/>
</dbReference>
<evidence type="ECO:0000259" key="2">
    <source>
        <dbReference type="Pfam" id="PF06985"/>
    </source>
</evidence>
<dbReference type="EMBL" id="AYKW01000023">
    <property type="protein sequence ID" value="PIL28814.1"/>
    <property type="molecule type" value="Genomic_DNA"/>
</dbReference>
<dbReference type="PANTHER" id="PTHR10622:SF10">
    <property type="entry name" value="HET DOMAIN-CONTAINING PROTEIN"/>
    <property type="match status" value="1"/>
</dbReference>
<sequence length="1117" mass="126551">MEIQEKYGLSSPSNHDGVVNPDPRQNHTGPSSEGESLSASSPSRTLSQSITSTPQEFQPPPFPWYAQLLKLSRIPILARTVRRFLLGRLAIPSWAKHRNSLQPDSIWHPDSGLSEKVREACRIARADGYRYIWVDSSCIDKTSSSELSEAINSMFNWYRGAQVCYAFLADVPSDDNIRHNRSKFRESRWFRRAWTLQELIAPRVVVFFSKHWEPLGTKDTLADLVEDITHIDHKILTHKKALAEESVAERMRWAEGRRATRVEDEAYSLLGIFGITMPTLYGEDRHAFQRLQEEILQRIPDHSLFAWSCGDSDISRLETDYRIIAYPRETFSLFASSPSPLGSSWPSGRIISLSHKDFEFLGLPLEEFTPTPHGIRTQMTFIPMKTLCPNLSIVDPNDRALDWHILLLAIIERAPDDKCLLGKLCSLSRMRTNVDSESPTVYDTVRSGLNQSTTSFQTIFTIPLNGSGARKLLVKTVYLPRPEPVTATRELELDSRSGREDHELSLFLPTWARAVLRQQEYTLHEDPCQPRTEASPYYSKSVTLSNTSQSSFGIHIQYRFMLSGSTMAIEALIWILPPDSGQEVQNHLIQRIAPYTSAIWTDKKQLFIGVWNITLPTRSIHLVADSGDEVTLRLGLGLVAPSRYHLYIMIDPTRSEPDAPNSTSELSTRAASVLGEDCVEVIQWMKEGTELKFTMLGSVRQALEREGYSIHLEGSGTHMCRLWHSLPLSNNDLPFTIYLEHFYAIRRHGGLVVAACVTLQSSPDPSDGSEPHQDGPYVVVWGESSNHNLARPNAPKWTHEHRRIGLTTSAGNFLTLRLGLDLAWQSEYYLLVDIEHEGLSLHGEHQPDGRHEQGRDCILDGFFHSNITLTLPGHVKRSLREQGYHVEFSVVNAHEDHPDRYVLTLSDANLTIAIEYTPLISQPIDEYGNQEQRLTFRTCAKVLSLCRVRDDTTSATHDQDVGQTMEWEEGKLWLRKRFFDRSGCQWHWILPQKDVRLTTPTGLELTLRLGFYLVWLGQYCVTVELNPRFPLLRPEFPDTVQLETSDSGWDGIKEINDDGNGQGIITGIDKPDDQKAAHADVVALELEALPFWGVEDGEVWGKGDHGKLPATLIMDEV</sequence>
<proteinExistence type="predicted"/>
<evidence type="ECO:0000259" key="3">
    <source>
        <dbReference type="Pfam" id="PF26640"/>
    </source>
</evidence>
<dbReference type="OrthoDB" id="2749026at2759"/>
<gene>
    <name evidence="4" type="ORF">GSI_08859</name>
</gene>